<gene>
    <name evidence="2" type="ORF">CLV85_1782</name>
</gene>
<proteinExistence type="predicted"/>
<evidence type="ECO:0000313" key="3">
    <source>
        <dbReference type="Proteomes" id="UP000231742"/>
    </source>
</evidence>
<dbReference type="EMBL" id="PGFH01000001">
    <property type="protein sequence ID" value="PJJ82580.1"/>
    <property type="molecule type" value="Genomic_DNA"/>
</dbReference>
<reference evidence="2 3" key="1">
    <citation type="submission" date="2017-11" db="EMBL/GenBank/DDBJ databases">
        <title>Genomic Encyclopedia of Archaeal and Bacterial Type Strains, Phase II (KMG-II): From Individual Species to Whole Genera.</title>
        <authorList>
            <person name="Goeker M."/>
        </authorList>
    </citation>
    <scope>NUCLEOTIDE SEQUENCE [LARGE SCALE GENOMIC DNA]</scope>
    <source>
        <strain evidence="2 3">DSM 16400</strain>
    </source>
</reference>
<accession>A0A2M9DA81</accession>
<name>A0A2M9DA81_9MICO</name>
<dbReference type="AlphaFoldDB" id="A0A2M9DA81"/>
<evidence type="ECO:0000313" key="2">
    <source>
        <dbReference type="EMBL" id="PJJ82580.1"/>
    </source>
</evidence>
<dbReference type="Proteomes" id="UP000231742">
    <property type="component" value="Unassembled WGS sequence"/>
</dbReference>
<comment type="caution">
    <text evidence="2">The sequence shown here is derived from an EMBL/GenBank/DDBJ whole genome shotgun (WGS) entry which is preliminary data.</text>
</comment>
<evidence type="ECO:0000256" key="1">
    <source>
        <dbReference type="SAM" id="MobiDB-lite"/>
    </source>
</evidence>
<organism evidence="2 3">
    <name type="scientific">Salinibacterium amurskyense</name>
    <dbReference type="NCBI Taxonomy" id="205941"/>
    <lineage>
        <taxon>Bacteria</taxon>
        <taxon>Bacillati</taxon>
        <taxon>Actinomycetota</taxon>
        <taxon>Actinomycetes</taxon>
        <taxon>Micrococcales</taxon>
        <taxon>Microbacteriaceae</taxon>
        <taxon>Salinibacterium</taxon>
    </lineage>
</organism>
<feature type="region of interest" description="Disordered" evidence="1">
    <location>
        <begin position="1"/>
        <end position="24"/>
    </location>
</feature>
<protein>
    <submittedName>
        <fullName evidence="2">Uncharacterized protein</fullName>
    </submittedName>
</protein>
<sequence>MCKKANARSTNTPQLLGVAADPPCDGDSEVIAPPFPPLSASEHAALHANEDPIAEWVEELAPTTEP</sequence>
<keyword evidence="3" id="KW-1185">Reference proteome</keyword>